<dbReference type="AlphaFoldDB" id="A0AAD4R3P6"/>
<dbReference type="SMART" id="SM01296">
    <property type="entry name" value="N2227"/>
    <property type="match status" value="1"/>
</dbReference>
<dbReference type="GO" id="GO:0035498">
    <property type="term" value="P:carnosine metabolic process"/>
    <property type="evidence" value="ECO:0007669"/>
    <property type="project" value="TreeGrafter"/>
</dbReference>
<keyword evidence="7" id="KW-1185">Reference proteome</keyword>
<evidence type="ECO:0000256" key="5">
    <source>
        <dbReference type="ARBA" id="ARBA00022691"/>
    </source>
</evidence>
<evidence type="ECO:0000256" key="2">
    <source>
        <dbReference type="ARBA" id="ARBA00012003"/>
    </source>
</evidence>
<evidence type="ECO:0000256" key="3">
    <source>
        <dbReference type="ARBA" id="ARBA00022603"/>
    </source>
</evidence>
<dbReference type="Pfam" id="PF07942">
    <property type="entry name" value="CARME"/>
    <property type="match status" value="1"/>
</dbReference>
<dbReference type="GO" id="GO:0030735">
    <property type="term" value="F:carnosine N-methyltransferase activity"/>
    <property type="evidence" value="ECO:0007669"/>
    <property type="project" value="UniProtKB-EC"/>
</dbReference>
<dbReference type="InterPro" id="IPR012901">
    <property type="entry name" value="CARME"/>
</dbReference>
<protein>
    <recommendedName>
        <fullName evidence="2">carnosine N-methyltransferase</fullName>
        <ecNumber evidence="2">2.1.1.22</ecNumber>
    </recommendedName>
</protein>
<dbReference type="EMBL" id="JAKKPZ010000006">
    <property type="protein sequence ID" value="KAI1720385.1"/>
    <property type="molecule type" value="Genomic_DNA"/>
</dbReference>
<dbReference type="SUPFAM" id="SSF53335">
    <property type="entry name" value="S-adenosyl-L-methionine-dependent methyltransferases"/>
    <property type="match status" value="1"/>
</dbReference>
<organism evidence="6 7">
    <name type="scientific">Ditylenchus destructor</name>
    <dbReference type="NCBI Taxonomy" id="166010"/>
    <lineage>
        <taxon>Eukaryota</taxon>
        <taxon>Metazoa</taxon>
        <taxon>Ecdysozoa</taxon>
        <taxon>Nematoda</taxon>
        <taxon>Chromadorea</taxon>
        <taxon>Rhabditida</taxon>
        <taxon>Tylenchina</taxon>
        <taxon>Tylenchomorpha</taxon>
        <taxon>Sphaerularioidea</taxon>
        <taxon>Anguinidae</taxon>
        <taxon>Anguininae</taxon>
        <taxon>Ditylenchus</taxon>
    </lineage>
</organism>
<comment type="caution">
    <text evidence="6">The sequence shown here is derived from an EMBL/GenBank/DDBJ whole genome shotgun (WGS) entry which is preliminary data.</text>
</comment>
<dbReference type="PANTHER" id="PTHR12303:SF6">
    <property type="entry name" value="CARNOSINE N-METHYLTRANSFERASE"/>
    <property type="match status" value="1"/>
</dbReference>
<dbReference type="InterPro" id="IPR029063">
    <property type="entry name" value="SAM-dependent_MTases_sf"/>
</dbReference>
<dbReference type="GO" id="GO:0032259">
    <property type="term" value="P:methylation"/>
    <property type="evidence" value="ECO:0007669"/>
    <property type="project" value="UniProtKB-KW"/>
</dbReference>
<gene>
    <name evidence="6" type="ORF">DdX_05774</name>
</gene>
<evidence type="ECO:0000256" key="4">
    <source>
        <dbReference type="ARBA" id="ARBA00022679"/>
    </source>
</evidence>
<accession>A0AAD4R3P6</accession>
<proteinExistence type="inferred from homology"/>
<keyword evidence="4" id="KW-0808">Transferase</keyword>
<reference evidence="6" key="1">
    <citation type="submission" date="2022-01" db="EMBL/GenBank/DDBJ databases">
        <title>Genome Sequence Resource for Two Populations of Ditylenchus destructor, the Migratory Endoparasitic Phytonematode.</title>
        <authorList>
            <person name="Zhang H."/>
            <person name="Lin R."/>
            <person name="Xie B."/>
        </authorList>
    </citation>
    <scope>NUCLEOTIDE SEQUENCE</scope>
    <source>
        <strain evidence="6">BazhouSP</strain>
    </source>
</reference>
<dbReference type="PANTHER" id="PTHR12303">
    <property type="entry name" value="CARNOSINE N-METHYLTRANSFERASE"/>
    <property type="match status" value="1"/>
</dbReference>
<keyword evidence="5" id="KW-0949">S-adenosyl-L-methionine</keyword>
<comment type="similarity">
    <text evidence="1">Belongs to the carnosine N-methyltransferase family.</text>
</comment>
<evidence type="ECO:0000313" key="7">
    <source>
        <dbReference type="Proteomes" id="UP001201812"/>
    </source>
</evidence>
<evidence type="ECO:0000256" key="1">
    <source>
        <dbReference type="ARBA" id="ARBA00010086"/>
    </source>
</evidence>
<keyword evidence="3" id="KW-0489">Methyltransferase</keyword>
<evidence type="ECO:0000313" key="6">
    <source>
        <dbReference type="EMBL" id="KAI1720385.1"/>
    </source>
</evidence>
<dbReference type="Proteomes" id="UP001201812">
    <property type="component" value="Unassembled WGS sequence"/>
</dbReference>
<sequence length="378" mass="43157">MSGIAPESTYDINGVAEQKGDEDKEVEAAEKVINALRYYRKYVLVKLKRQAQAASAMSAVDRPLLLPSLPDHLKRVGKCAEQNQKLFDIIVNCGAHMLGNSFVIDEALNITQLRPATEHYMSKVKSTLKQIVRDWSAEGESERKSCYDKVLNTIYEHFPSTMERHKKHVLVAGAGLARFAWELLREGFSVTGNEFSIFMLLTSNFILNTCEKVNEFTIYPYILDCSNSWSYEDQLRPVQFPDVNPTLASRERLNTFAMCAGDFLQAFNTDDAKFDCVVSVFFLDTAVNPIEYIRTIQKILKVGGIWVNYGPLTYHFEGENENSLELPFEEIIRIIEAVGFRIDIVERKGKNPPAKYTVNEQSMLYYMYNCGFFECTKL</sequence>
<dbReference type="EC" id="2.1.1.22" evidence="2"/>
<dbReference type="GO" id="GO:0005634">
    <property type="term" value="C:nucleus"/>
    <property type="evidence" value="ECO:0007669"/>
    <property type="project" value="TreeGrafter"/>
</dbReference>
<name>A0AAD4R3P6_9BILA</name>
<dbReference type="Gene3D" id="3.40.50.150">
    <property type="entry name" value="Vaccinia Virus protein VP39"/>
    <property type="match status" value="1"/>
</dbReference>
<dbReference type="GO" id="GO:0005829">
    <property type="term" value="C:cytosol"/>
    <property type="evidence" value="ECO:0007669"/>
    <property type="project" value="TreeGrafter"/>
</dbReference>